<dbReference type="CDD" id="cd06173">
    <property type="entry name" value="MFS_MefA_like"/>
    <property type="match status" value="1"/>
</dbReference>
<feature type="transmembrane region" description="Helical" evidence="7">
    <location>
        <begin position="256"/>
        <end position="276"/>
    </location>
</feature>
<evidence type="ECO:0000256" key="4">
    <source>
        <dbReference type="ARBA" id="ARBA00022692"/>
    </source>
</evidence>
<feature type="transmembrane region" description="Helical" evidence="7">
    <location>
        <begin position="44"/>
        <end position="64"/>
    </location>
</feature>
<feature type="transmembrane region" description="Helical" evidence="7">
    <location>
        <begin position="283"/>
        <end position="303"/>
    </location>
</feature>
<dbReference type="InterPro" id="IPR020846">
    <property type="entry name" value="MFS_dom"/>
</dbReference>
<sequence length="401" mass="42178">MSPSILSERNYLTYLCGSLFSTQGVWIQRMTLGWMMWDLTGSETWLGLLAFLMFFPVVLVGPLFGVLVDRINRRRAAVAISLLLSGLGGTLAALVWGGLIEPLGLLLFALVIGMTNSAYQAVRLSLVPELVSVVNMSRAVAINAILFNSARFIGPMIAGVLINLYGGAMALAVSGACYLPLTLVLSQLRLDEKARRGGAEQRRFLADLLAGVRYARSEALILRLLLVIGCSAILGRGLLEILPAAVDVLYHRGVEALAMLTSAAGLGSIVAGLILSAQSQARLLPALGLAAPGAGLVLMLFGLNTHFEVAVVLVMLLSFCATVCGVATQSLIQVSLDRAYRGRVMSLWGALNVGGGAVGGLLFGLVTEHAGYGLTLVLLGALNILLARFATRGLGAPEPGH</sequence>
<dbReference type="PROSITE" id="PS50850">
    <property type="entry name" value="MFS"/>
    <property type="match status" value="1"/>
</dbReference>
<dbReference type="PANTHER" id="PTHR23513:SF11">
    <property type="entry name" value="STAPHYLOFERRIN A TRANSPORTER"/>
    <property type="match status" value="1"/>
</dbReference>
<evidence type="ECO:0000256" key="2">
    <source>
        <dbReference type="ARBA" id="ARBA00022448"/>
    </source>
</evidence>
<evidence type="ECO:0000256" key="6">
    <source>
        <dbReference type="ARBA" id="ARBA00023136"/>
    </source>
</evidence>
<reference evidence="9" key="1">
    <citation type="submission" date="2021-04" db="EMBL/GenBank/DDBJ databases">
        <title>Oceanospirillales bacteria with DddD are important DMSP degraders in coastal seawater.</title>
        <authorList>
            <person name="Liu J."/>
        </authorList>
    </citation>
    <scope>NUCLEOTIDE SEQUENCE</scope>
    <source>
        <strain evidence="9">D13-1</strain>
    </source>
</reference>
<accession>A0ABY5HGR9</accession>
<evidence type="ECO:0000313" key="10">
    <source>
        <dbReference type="Proteomes" id="UP001058461"/>
    </source>
</evidence>
<protein>
    <submittedName>
        <fullName evidence="9">MFS transporter</fullName>
    </submittedName>
</protein>
<dbReference type="PANTHER" id="PTHR23513">
    <property type="entry name" value="INTEGRAL MEMBRANE EFFLUX PROTEIN-RELATED"/>
    <property type="match status" value="1"/>
</dbReference>
<keyword evidence="4 7" id="KW-0812">Transmembrane</keyword>
<evidence type="ECO:0000256" key="3">
    <source>
        <dbReference type="ARBA" id="ARBA00022475"/>
    </source>
</evidence>
<name>A0ABY5HGR9_9GAMM</name>
<dbReference type="Proteomes" id="UP001058461">
    <property type="component" value="Chromosome"/>
</dbReference>
<gene>
    <name evidence="9" type="ORF">KDW95_19870</name>
</gene>
<keyword evidence="10" id="KW-1185">Reference proteome</keyword>
<organism evidence="9 10">
    <name type="scientific">Marinobacterium rhizophilum</name>
    <dbReference type="NCBI Taxonomy" id="420402"/>
    <lineage>
        <taxon>Bacteria</taxon>
        <taxon>Pseudomonadati</taxon>
        <taxon>Pseudomonadota</taxon>
        <taxon>Gammaproteobacteria</taxon>
        <taxon>Oceanospirillales</taxon>
        <taxon>Oceanospirillaceae</taxon>
        <taxon>Marinobacterium</taxon>
    </lineage>
</organism>
<dbReference type="InterPro" id="IPR010290">
    <property type="entry name" value="TM_effector"/>
</dbReference>
<feature type="transmembrane region" description="Helical" evidence="7">
    <location>
        <begin position="220"/>
        <end position="244"/>
    </location>
</feature>
<dbReference type="InterPro" id="IPR036259">
    <property type="entry name" value="MFS_trans_sf"/>
</dbReference>
<feature type="domain" description="Major facilitator superfamily (MFS) profile" evidence="8">
    <location>
        <begin position="1"/>
        <end position="398"/>
    </location>
</feature>
<proteinExistence type="predicted"/>
<feature type="transmembrane region" description="Helical" evidence="7">
    <location>
        <begin position="168"/>
        <end position="186"/>
    </location>
</feature>
<dbReference type="Pfam" id="PF05977">
    <property type="entry name" value="MFS_3"/>
    <property type="match status" value="1"/>
</dbReference>
<comment type="subcellular location">
    <subcellularLocation>
        <location evidence="1">Cell membrane</location>
        <topology evidence="1">Multi-pass membrane protein</topology>
    </subcellularLocation>
</comment>
<feature type="transmembrane region" description="Helical" evidence="7">
    <location>
        <begin position="372"/>
        <end position="391"/>
    </location>
</feature>
<keyword evidence="5 7" id="KW-1133">Transmembrane helix</keyword>
<dbReference type="RefSeq" id="WP_255853522.1">
    <property type="nucleotide sequence ID" value="NZ_CP073347.1"/>
</dbReference>
<feature type="transmembrane region" description="Helical" evidence="7">
    <location>
        <begin position="309"/>
        <end position="332"/>
    </location>
</feature>
<feature type="transmembrane region" description="Helical" evidence="7">
    <location>
        <begin position="140"/>
        <end position="162"/>
    </location>
</feature>
<keyword evidence="2" id="KW-0813">Transport</keyword>
<feature type="transmembrane region" description="Helical" evidence="7">
    <location>
        <begin position="102"/>
        <end position="119"/>
    </location>
</feature>
<evidence type="ECO:0000256" key="7">
    <source>
        <dbReference type="SAM" id="Phobius"/>
    </source>
</evidence>
<dbReference type="EMBL" id="CP073347">
    <property type="protein sequence ID" value="UTW11485.1"/>
    <property type="molecule type" value="Genomic_DNA"/>
</dbReference>
<evidence type="ECO:0000256" key="1">
    <source>
        <dbReference type="ARBA" id="ARBA00004651"/>
    </source>
</evidence>
<dbReference type="Gene3D" id="1.20.1250.20">
    <property type="entry name" value="MFS general substrate transporter like domains"/>
    <property type="match status" value="1"/>
</dbReference>
<evidence type="ECO:0000256" key="5">
    <source>
        <dbReference type="ARBA" id="ARBA00022989"/>
    </source>
</evidence>
<keyword evidence="3" id="KW-1003">Cell membrane</keyword>
<keyword evidence="6 7" id="KW-0472">Membrane</keyword>
<evidence type="ECO:0000313" key="9">
    <source>
        <dbReference type="EMBL" id="UTW11485.1"/>
    </source>
</evidence>
<feature type="transmembrane region" description="Helical" evidence="7">
    <location>
        <begin position="76"/>
        <end position="96"/>
    </location>
</feature>
<evidence type="ECO:0000259" key="8">
    <source>
        <dbReference type="PROSITE" id="PS50850"/>
    </source>
</evidence>
<dbReference type="SUPFAM" id="SSF103473">
    <property type="entry name" value="MFS general substrate transporter"/>
    <property type="match status" value="1"/>
</dbReference>
<feature type="transmembrane region" description="Helical" evidence="7">
    <location>
        <begin position="344"/>
        <end position="366"/>
    </location>
</feature>